<dbReference type="PATRIC" id="fig|60890.4.peg.3841"/>
<reference evidence="3 4" key="1">
    <citation type="submission" date="2016-04" db="EMBL/GenBank/DDBJ databases">
        <authorList>
            <person name="Evans L.H."/>
            <person name="Alamgir A."/>
            <person name="Owens N."/>
            <person name="Weber N.D."/>
            <person name="Virtaneva K."/>
            <person name="Barbian K."/>
            <person name="Babar A."/>
            <person name="Rosenke K."/>
        </authorList>
    </citation>
    <scope>NUCLEOTIDE SEQUENCE [LARGE SCALE GENOMIC DNA]</scope>
    <source>
        <strain evidence="3 4">JL2886</strain>
    </source>
</reference>
<evidence type="ECO:0000313" key="3">
    <source>
        <dbReference type="EMBL" id="ANP38806.1"/>
    </source>
</evidence>
<evidence type="ECO:0000259" key="2">
    <source>
        <dbReference type="Pfam" id="PF12804"/>
    </source>
</evidence>
<dbReference type="PANTHER" id="PTHR43777">
    <property type="entry name" value="MOLYBDENUM COFACTOR CYTIDYLYLTRANSFERASE"/>
    <property type="match status" value="1"/>
</dbReference>
<keyword evidence="4" id="KW-1185">Reference proteome</keyword>
<dbReference type="Gene3D" id="3.90.550.10">
    <property type="entry name" value="Spore Coat Polysaccharide Biosynthesis Protein SpsA, Chain A"/>
    <property type="match status" value="1"/>
</dbReference>
<dbReference type="EMBL" id="CP015124">
    <property type="protein sequence ID" value="ANP38806.1"/>
    <property type="molecule type" value="Genomic_DNA"/>
</dbReference>
<name>A0A1B0ZX53_9RHOB</name>
<protein>
    <submittedName>
        <fullName evidence="3">4-diphosphocytidyl-2C-methyl-D-erythritol synthase</fullName>
    </submittedName>
</protein>
<dbReference type="GO" id="GO:0016779">
    <property type="term" value="F:nucleotidyltransferase activity"/>
    <property type="evidence" value="ECO:0007669"/>
    <property type="project" value="UniProtKB-ARBA"/>
</dbReference>
<dbReference type="CDD" id="cd04182">
    <property type="entry name" value="GT_2_like_f"/>
    <property type="match status" value="1"/>
</dbReference>
<accession>A0A1B0ZX53</accession>
<keyword evidence="1" id="KW-0460">Magnesium</keyword>
<sequence length="178" mass="19023">MAGRDKLSEEVEGQPLLALMCRRAALTGLPVYVTVPNEAHPRTGLTGTATPVPVPDADEGMAASIRRGVTALPETTEGVMIVPADMPELETQDLMHMAAHFHGGDGPILRATAEDGQSGHPVLFPKRCFADLEAITGDQGARVLLKQDKVQYIALPARHATTDLDTPEAWAAWRAARV</sequence>
<gene>
    <name evidence="3" type="ORF">JL2886_03938</name>
</gene>
<dbReference type="PANTHER" id="PTHR43777:SF1">
    <property type="entry name" value="MOLYBDENUM COFACTOR CYTIDYLYLTRANSFERASE"/>
    <property type="match status" value="1"/>
</dbReference>
<evidence type="ECO:0000313" key="4">
    <source>
        <dbReference type="Proteomes" id="UP000092565"/>
    </source>
</evidence>
<dbReference type="SUPFAM" id="SSF53448">
    <property type="entry name" value="Nucleotide-diphospho-sugar transferases"/>
    <property type="match status" value="1"/>
</dbReference>
<dbReference type="InterPro" id="IPR025877">
    <property type="entry name" value="MobA-like_NTP_Trfase"/>
</dbReference>
<dbReference type="Pfam" id="PF12804">
    <property type="entry name" value="NTP_transf_3"/>
    <property type="match status" value="1"/>
</dbReference>
<proteinExistence type="predicted"/>
<dbReference type="AlphaFoldDB" id="A0A1B0ZX53"/>
<evidence type="ECO:0000256" key="1">
    <source>
        <dbReference type="ARBA" id="ARBA00022842"/>
    </source>
</evidence>
<organism evidence="3 4">
    <name type="scientific">Phaeobacter gallaeciensis</name>
    <dbReference type="NCBI Taxonomy" id="60890"/>
    <lineage>
        <taxon>Bacteria</taxon>
        <taxon>Pseudomonadati</taxon>
        <taxon>Pseudomonadota</taxon>
        <taxon>Alphaproteobacteria</taxon>
        <taxon>Rhodobacterales</taxon>
        <taxon>Roseobacteraceae</taxon>
        <taxon>Phaeobacter</taxon>
    </lineage>
</organism>
<dbReference type="InterPro" id="IPR029044">
    <property type="entry name" value="Nucleotide-diphossugar_trans"/>
</dbReference>
<dbReference type="Proteomes" id="UP000092565">
    <property type="component" value="Chromosome"/>
</dbReference>
<feature type="domain" description="MobA-like NTP transferase" evidence="2">
    <location>
        <begin position="3"/>
        <end position="148"/>
    </location>
</feature>